<reference evidence="3 4" key="1">
    <citation type="submission" date="2020-06" db="EMBL/GenBank/DDBJ databases">
        <authorList>
            <person name="Li R."/>
            <person name="Bekaert M."/>
        </authorList>
    </citation>
    <scope>NUCLEOTIDE SEQUENCE [LARGE SCALE GENOMIC DNA]</scope>
    <source>
        <strain evidence="4">wild</strain>
    </source>
</reference>
<feature type="compositionally biased region" description="Basic and acidic residues" evidence="2">
    <location>
        <begin position="218"/>
        <end position="237"/>
    </location>
</feature>
<evidence type="ECO:0000313" key="3">
    <source>
        <dbReference type="EMBL" id="CAC5407730.1"/>
    </source>
</evidence>
<dbReference type="OrthoDB" id="10495929at2759"/>
<organism evidence="3 4">
    <name type="scientific">Mytilus coruscus</name>
    <name type="common">Sea mussel</name>
    <dbReference type="NCBI Taxonomy" id="42192"/>
    <lineage>
        <taxon>Eukaryota</taxon>
        <taxon>Metazoa</taxon>
        <taxon>Spiralia</taxon>
        <taxon>Lophotrochozoa</taxon>
        <taxon>Mollusca</taxon>
        <taxon>Bivalvia</taxon>
        <taxon>Autobranchia</taxon>
        <taxon>Pteriomorphia</taxon>
        <taxon>Mytilida</taxon>
        <taxon>Mytiloidea</taxon>
        <taxon>Mytilidae</taxon>
        <taxon>Mytilinae</taxon>
        <taxon>Mytilus</taxon>
    </lineage>
</organism>
<sequence>MYEQSEFRNQIKNDLCTWSKQQEDAIETIHQKIDEAKINDKNMYIQIQDEMTREFTKVRQDIEKRINDNYETLNKQIELSKQKYKDDIEKLLNEATFSINTNHNANADYVCNNQAMFVRLSNAISFLAPEEALAVATSTPNVSQNVMKDPDADQSDEQCQLVNSQNESNEPPKKAIKVGFTPNVSHKSMKDPDADQSEEQCQLVNSQNESNVPPKKAIKVDPKNSKKRFEWNKSTKG</sequence>
<gene>
    <name evidence="3" type="ORF">MCOR_41179</name>
</gene>
<proteinExistence type="predicted"/>
<dbReference type="AlphaFoldDB" id="A0A6J8DLJ3"/>
<feature type="coiled-coil region" evidence="1">
    <location>
        <begin position="63"/>
        <end position="94"/>
    </location>
</feature>
<evidence type="ECO:0000313" key="4">
    <source>
        <dbReference type="Proteomes" id="UP000507470"/>
    </source>
</evidence>
<protein>
    <submittedName>
        <fullName evidence="3">Uncharacterized protein</fullName>
    </submittedName>
</protein>
<name>A0A6J8DLJ3_MYTCO</name>
<evidence type="ECO:0000256" key="2">
    <source>
        <dbReference type="SAM" id="MobiDB-lite"/>
    </source>
</evidence>
<accession>A0A6J8DLJ3</accession>
<feature type="compositionally biased region" description="Polar residues" evidence="2">
    <location>
        <begin position="199"/>
        <end position="211"/>
    </location>
</feature>
<dbReference type="EMBL" id="CACVKT020007423">
    <property type="protein sequence ID" value="CAC5407730.1"/>
    <property type="molecule type" value="Genomic_DNA"/>
</dbReference>
<evidence type="ECO:0000256" key="1">
    <source>
        <dbReference type="SAM" id="Coils"/>
    </source>
</evidence>
<keyword evidence="4" id="KW-1185">Reference proteome</keyword>
<keyword evidence="1" id="KW-0175">Coiled coil</keyword>
<dbReference type="Proteomes" id="UP000507470">
    <property type="component" value="Unassembled WGS sequence"/>
</dbReference>
<feature type="region of interest" description="Disordered" evidence="2">
    <location>
        <begin position="162"/>
        <end position="237"/>
    </location>
</feature>